<evidence type="ECO:0000259" key="2">
    <source>
        <dbReference type="Pfam" id="PF13472"/>
    </source>
</evidence>
<feature type="domain" description="SGNH hydrolase-type esterase" evidence="2">
    <location>
        <begin position="65"/>
        <end position="253"/>
    </location>
</feature>
<sequence>MKIFKYMIVFVVIIAFGVSAWIYYPQYQINKMKKQADSVNTYASKVSYINYFRNSKEPQIYHLGLGDSVIRGVGARQNEDLVFQFSNKLEIKIHKKVVFQNEGINGITSSELKSLVQQGRFDEEIKKADIVTINVGGNDILRVAKGWNFHNVFQTFDQLQSTFSNNLKVISARINDLNPKATIVFLALYNPLSPSNQMYSLSNKLLPNWNLKIYEVANHSPSSIVVETTSVINGDNPQNLSSDGVHPNSAGYSAISEQMIYQFKHQNRKTSI</sequence>
<dbReference type="InterPro" id="IPR013830">
    <property type="entry name" value="SGNH_hydro"/>
</dbReference>
<dbReference type="EMBL" id="JAUSTW010000005">
    <property type="protein sequence ID" value="MDQ0200140.1"/>
    <property type="molecule type" value="Genomic_DNA"/>
</dbReference>
<proteinExistence type="predicted"/>
<keyword evidence="1" id="KW-0812">Transmembrane</keyword>
<dbReference type="Pfam" id="PF13472">
    <property type="entry name" value="Lipase_GDSL_2"/>
    <property type="match status" value="1"/>
</dbReference>
<dbReference type="Proteomes" id="UP001224122">
    <property type="component" value="Unassembled WGS sequence"/>
</dbReference>
<accession>A0ABT9XX39</accession>
<keyword evidence="1" id="KW-0472">Membrane</keyword>
<keyword evidence="1" id="KW-1133">Transmembrane helix</keyword>
<dbReference type="Gene3D" id="3.40.50.1110">
    <property type="entry name" value="SGNH hydrolase"/>
    <property type="match status" value="1"/>
</dbReference>
<dbReference type="PANTHER" id="PTHR30383:SF27">
    <property type="entry name" value="SPORE GERMINATION LIPASE LIPC"/>
    <property type="match status" value="1"/>
</dbReference>
<feature type="transmembrane region" description="Helical" evidence="1">
    <location>
        <begin position="6"/>
        <end position="24"/>
    </location>
</feature>
<dbReference type="InterPro" id="IPR051532">
    <property type="entry name" value="Ester_Hydrolysis_Enzymes"/>
</dbReference>
<gene>
    <name evidence="3" type="ORF">J2S10_003323</name>
</gene>
<dbReference type="PANTHER" id="PTHR30383">
    <property type="entry name" value="THIOESTERASE 1/PROTEASE 1/LYSOPHOSPHOLIPASE L1"/>
    <property type="match status" value="1"/>
</dbReference>
<dbReference type="RefSeq" id="WP_307409690.1">
    <property type="nucleotide sequence ID" value="NZ_JAUSTW010000005.1"/>
</dbReference>
<protein>
    <submittedName>
        <fullName evidence="3">Lysophospholipase L1-like esterase</fullName>
    </submittedName>
</protein>
<dbReference type="InterPro" id="IPR036514">
    <property type="entry name" value="SGNH_hydro_sf"/>
</dbReference>
<evidence type="ECO:0000313" key="3">
    <source>
        <dbReference type="EMBL" id="MDQ0200140.1"/>
    </source>
</evidence>
<evidence type="ECO:0000256" key="1">
    <source>
        <dbReference type="SAM" id="Phobius"/>
    </source>
</evidence>
<name>A0ABT9XX39_9BACI</name>
<organism evidence="3 4">
    <name type="scientific">Neobacillus ginsengisoli</name>
    <dbReference type="NCBI Taxonomy" id="904295"/>
    <lineage>
        <taxon>Bacteria</taxon>
        <taxon>Bacillati</taxon>
        <taxon>Bacillota</taxon>
        <taxon>Bacilli</taxon>
        <taxon>Bacillales</taxon>
        <taxon>Bacillaceae</taxon>
        <taxon>Neobacillus</taxon>
    </lineage>
</organism>
<dbReference type="SUPFAM" id="SSF52266">
    <property type="entry name" value="SGNH hydrolase"/>
    <property type="match status" value="1"/>
</dbReference>
<keyword evidence="4" id="KW-1185">Reference proteome</keyword>
<comment type="caution">
    <text evidence="3">The sequence shown here is derived from an EMBL/GenBank/DDBJ whole genome shotgun (WGS) entry which is preliminary data.</text>
</comment>
<reference evidence="3 4" key="1">
    <citation type="submission" date="2023-07" db="EMBL/GenBank/DDBJ databases">
        <title>Genomic Encyclopedia of Type Strains, Phase IV (KMG-IV): sequencing the most valuable type-strain genomes for metagenomic binning, comparative biology and taxonomic classification.</title>
        <authorList>
            <person name="Goeker M."/>
        </authorList>
    </citation>
    <scope>NUCLEOTIDE SEQUENCE [LARGE SCALE GENOMIC DNA]</scope>
    <source>
        <strain evidence="3 4">DSM 27594</strain>
    </source>
</reference>
<evidence type="ECO:0000313" key="4">
    <source>
        <dbReference type="Proteomes" id="UP001224122"/>
    </source>
</evidence>